<feature type="domain" description="RNA polymerase sigma-70 region 2" evidence="5">
    <location>
        <begin position="11"/>
        <end position="76"/>
    </location>
</feature>
<dbReference type="InterPro" id="IPR013249">
    <property type="entry name" value="RNA_pol_sigma70_r4_t2"/>
</dbReference>
<organism evidence="7 8">
    <name type="scientific">Hallella mizrahii</name>
    <dbReference type="NCBI Taxonomy" id="2606637"/>
    <lineage>
        <taxon>Bacteria</taxon>
        <taxon>Pseudomonadati</taxon>
        <taxon>Bacteroidota</taxon>
        <taxon>Bacteroidia</taxon>
        <taxon>Bacteroidales</taxon>
        <taxon>Prevotellaceae</taxon>
        <taxon>Hallella</taxon>
    </lineage>
</organism>
<dbReference type="GO" id="GO:0016987">
    <property type="term" value="F:sigma factor activity"/>
    <property type="evidence" value="ECO:0007669"/>
    <property type="project" value="UniProtKB-KW"/>
</dbReference>
<dbReference type="NCBIfam" id="TIGR02937">
    <property type="entry name" value="sigma70-ECF"/>
    <property type="match status" value="1"/>
</dbReference>
<dbReference type="EMBL" id="VUNG01000062">
    <property type="protein sequence ID" value="MST85913.1"/>
    <property type="molecule type" value="Genomic_DNA"/>
</dbReference>
<feature type="domain" description="RNA polymerase sigma factor 70 region 4 type 2" evidence="6">
    <location>
        <begin position="106"/>
        <end position="155"/>
    </location>
</feature>
<dbReference type="InterPro" id="IPR039425">
    <property type="entry name" value="RNA_pol_sigma-70-like"/>
</dbReference>
<dbReference type="InterPro" id="IPR014327">
    <property type="entry name" value="RNA_pol_sigma70_bacteroid"/>
</dbReference>
<evidence type="ECO:0000313" key="7">
    <source>
        <dbReference type="EMBL" id="MST85913.1"/>
    </source>
</evidence>
<dbReference type="GO" id="GO:0003677">
    <property type="term" value="F:DNA binding"/>
    <property type="evidence" value="ECO:0007669"/>
    <property type="project" value="InterPro"/>
</dbReference>
<protein>
    <submittedName>
        <fullName evidence="7">RNA polymerase sigma-70 factor</fullName>
    </submittedName>
</protein>
<accession>A0A7K0KJ01</accession>
<dbReference type="GO" id="GO:0006352">
    <property type="term" value="P:DNA-templated transcription initiation"/>
    <property type="evidence" value="ECO:0007669"/>
    <property type="project" value="InterPro"/>
</dbReference>
<gene>
    <name evidence="7" type="ORF">FYJ73_14775</name>
</gene>
<dbReference type="CDD" id="cd06171">
    <property type="entry name" value="Sigma70_r4"/>
    <property type="match status" value="1"/>
</dbReference>
<dbReference type="SUPFAM" id="SSF88659">
    <property type="entry name" value="Sigma3 and sigma4 domains of RNA polymerase sigma factors"/>
    <property type="match status" value="1"/>
</dbReference>
<dbReference type="InterPro" id="IPR007627">
    <property type="entry name" value="RNA_pol_sigma70_r2"/>
</dbReference>
<evidence type="ECO:0000259" key="5">
    <source>
        <dbReference type="Pfam" id="PF04542"/>
    </source>
</evidence>
<comment type="similarity">
    <text evidence="1">Belongs to the sigma-70 factor family. ECF subfamily.</text>
</comment>
<dbReference type="RefSeq" id="WP_154535512.1">
    <property type="nucleotide sequence ID" value="NZ_VUNG01000062.1"/>
</dbReference>
<dbReference type="Pfam" id="PF08281">
    <property type="entry name" value="Sigma70_r4_2"/>
    <property type="match status" value="1"/>
</dbReference>
<dbReference type="InterPro" id="IPR036388">
    <property type="entry name" value="WH-like_DNA-bd_sf"/>
</dbReference>
<dbReference type="AlphaFoldDB" id="A0A7K0KJ01"/>
<dbReference type="Pfam" id="PF04542">
    <property type="entry name" value="Sigma70_r2"/>
    <property type="match status" value="1"/>
</dbReference>
<dbReference type="Proteomes" id="UP000438914">
    <property type="component" value="Unassembled WGS sequence"/>
</dbReference>
<dbReference type="SUPFAM" id="SSF88946">
    <property type="entry name" value="Sigma2 domain of RNA polymerase sigma factors"/>
    <property type="match status" value="1"/>
</dbReference>
<proteinExistence type="inferred from homology"/>
<evidence type="ECO:0000259" key="6">
    <source>
        <dbReference type="Pfam" id="PF08281"/>
    </source>
</evidence>
<dbReference type="InterPro" id="IPR014284">
    <property type="entry name" value="RNA_pol_sigma-70_dom"/>
</dbReference>
<dbReference type="PANTHER" id="PTHR43133">
    <property type="entry name" value="RNA POLYMERASE ECF-TYPE SIGMA FACTO"/>
    <property type="match status" value="1"/>
</dbReference>
<reference evidence="7 8" key="1">
    <citation type="submission" date="2019-08" db="EMBL/GenBank/DDBJ databases">
        <title>In-depth cultivation of the pig gut microbiome towards novel bacterial diversity and tailored functional studies.</title>
        <authorList>
            <person name="Wylensek D."/>
            <person name="Hitch T.C.A."/>
            <person name="Clavel T."/>
        </authorList>
    </citation>
    <scope>NUCLEOTIDE SEQUENCE [LARGE SCALE GENOMIC DNA]</scope>
    <source>
        <strain evidence="7 8">LKV-178-WT-2A</strain>
    </source>
</reference>
<keyword evidence="2" id="KW-0805">Transcription regulation</keyword>
<evidence type="ECO:0000256" key="3">
    <source>
        <dbReference type="ARBA" id="ARBA00023082"/>
    </source>
</evidence>
<dbReference type="NCBIfam" id="TIGR02985">
    <property type="entry name" value="Sig70_bacteroi1"/>
    <property type="match status" value="1"/>
</dbReference>
<keyword evidence="4" id="KW-0804">Transcription</keyword>
<dbReference type="Gene3D" id="1.10.10.10">
    <property type="entry name" value="Winged helix-like DNA-binding domain superfamily/Winged helix DNA-binding domain"/>
    <property type="match status" value="1"/>
</dbReference>
<dbReference type="InterPro" id="IPR013324">
    <property type="entry name" value="RNA_pol_sigma_r3/r4-like"/>
</dbReference>
<evidence type="ECO:0000313" key="8">
    <source>
        <dbReference type="Proteomes" id="UP000438914"/>
    </source>
</evidence>
<sequence length="163" mass="19613">MNRQGDFDKVFRLYYEPMYFFARHFVDEEETCRDLVMDVFEDLWRHRDGVKATTAKSWLFVDLRNKCIDYLRRQHRARQYEVTAMLLNKEWTENTDPLEQQERERIVARRLDALPVTTRRIFEACYVEGKKYKEVAAEMGISVSTVKKHIVKALKSVKRQTKP</sequence>
<name>A0A7K0KJ01_9BACT</name>
<evidence type="ECO:0000256" key="1">
    <source>
        <dbReference type="ARBA" id="ARBA00010641"/>
    </source>
</evidence>
<keyword evidence="3" id="KW-0731">Sigma factor</keyword>
<evidence type="ECO:0000256" key="4">
    <source>
        <dbReference type="ARBA" id="ARBA00023163"/>
    </source>
</evidence>
<keyword evidence="8" id="KW-1185">Reference proteome</keyword>
<dbReference type="Gene3D" id="1.10.1740.10">
    <property type="match status" value="1"/>
</dbReference>
<dbReference type="PANTHER" id="PTHR43133:SF46">
    <property type="entry name" value="RNA POLYMERASE SIGMA-70 FACTOR ECF SUBFAMILY"/>
    <property type="match status" value="1"/>
</dbReference>
<comment type="caution">
    <text evidence="7">The sequence shown here is derived from an EMBL/GenBank/DDBJ whole genome shotgun (WGS) entry which is preliminary data.</text>
</comment>
<dbReference type="InterPro" id="IPR013325">
    <property type="entry name" value="RNA_pol_sigma_r2"/>
</dbReference>
<evidence type="ECO:0000256" key="2">
    <source>
        <dbReference type="ARBA" id="ARBA00023015"/>
    </source>
</evidence>